<dbReference type="EMBL" id="LCFI01000003">
    <property type="protein sequence ID" value="KKS90508.1"/>
    <property type="molecule type" value="Genomic_DNA"/>
</dbReference>
<comment type="caution">
    <text evidence="1">The sequence shown here is derived from an EMBL/GenBank/DDBJ whole genome shotgun (WGS) entry which is preliminary data.</text>
</comment>
<dbReference type="Proteomes" id="UP000034669">
    <property type="component" value="Unassembled WGS sequence"/>
</dbReference>
<keyword evidence="1" id="KW-0489">Methyltransferase</keyword>
<gene>
    <name evidence="1" type="ORF">UV66_C0003G0021</name>
</gene>
<dbReference type="AlphaFoldDB" id="A0A0G1FUN0"/>
<dbReference type="GO" id="GO:0032259">
    <property type="term" value="P:methylation"/>
    <property type="evidence" value="ECO:0007669"/>
    <property type="project" value="UniProtKB-KW"/>
</dbReference>
<sequence>MKCYLCGATTRFYLKKNGYMIYRCDSCGLARTELNQQYDSFLAEQYNKGYFTGDLSRGAYINYKEDKPFIIRNMRKFLAEIKKVKPRGKLLEVGCAMGFFVEIALKAGYDAYGFDPSDYAVDNAVKLNGDTRIKRGNISSVEYPAESFDVIALFDVFEHLGDPRRDLRKLFSLLKKDGIIIIATGDTESTAAKILGRRWTFYIPPQHLFFFNRQTLTTLLNKEDLIPYRWFRIGKWLSLRYVLHLARTTGESRFASWLYDIVKAFKLGMFPLYLSMQDNMVVIAQKKNHA</sequence>
<evidence type="ECO:0000313" key="2">
    <source>
        <dbReference type="Proteomes" id="UP000034669"/>
    </source>
</evidence>
<dbReference type="CDD" id="cd02440">
    <property type="entry name" value="AdoMet_MTases"/>
    <property type="match status" value="1"/>
</dbReference>
<dbReference type="Gene3D" id="3.40.50.150">
    <property type="entry name" value="Vaccinia Virus protein VP39"/>
    <property type="match status" value="1"/>
</dbReference>
<dbReference type="PANTHER" id="PTHR43861:SF6">
    <property type="entry name" value="METHYLTRANSFERASE TYPE 11"/>
    <property type="match status" value="1"/>
</dbReference>
<reference evidence="1 2" key="1">
    <citation type="journal article" date="2015" name="Nature">
        <title>rRNA introns, odd ribosomes, and small enigmatic genomes across a large radiation of phyla.</title>
        <authorList>
            <person name="Brown C.T."/>
            <person name="Hug L.A."/>
            <person name="Thomas B.C."/>
            <person name="Sharon I."/>
            <person name="Castelle C.J."/>
            <person name="Singh A."/>
            <person name="Wilkins M.J."/>
            <person name="Williams K.H."/>
            <person name="Banfield J.F."/>
        </authorList>
    </citation>
    <scope>NUCLEOTIDE SEQUENCE [LARGE SCALE GENOMIC DNA]</scope>
</reference>
<name>A0A0G1FUN0_9BACT</name>
<dbReference type="PANTHER" id="PTHR43861">
    <property type="entry name" value="TRANS-ACONITATE 2-METHYLTRANSFERASE-RELATED"/>
    <property type="match status" value="1"/>
</dbReference>
<dbReference type="SUPFAM" id="SSF53335">
    <property type="entry name" value="S-adenosyl-L-methionine-dependent methyltransferases"/>
    <property type="match status" value="1"/>
</dbReference>
<dbReference type="Pfam" id="PF13489">
    <property type="entry name" value="Methyltransf_23"/>
    <property type="match status" value="1"/>
</dbReference>
<dbReference type="InterPro" id="IPR029063">
    <property type="entry name" value="SAM-dependent_MTases_sf"/>
</dbReference>
<dbReference type="GO" id="GO:0008168">
    <property type="term" value="F:methyltransferase activity"/>
    <property type="evidence" value="ECO:0007669"/>
    <property type="project" value="UniProtKB-KW"/>
</dbReference>
<accession>A0A0G1FUN0</accession>
<proteinExistence type="predicted"/>
<keyword evidence="1" id="KW-0808">Transferase</keyword>
<protein>
    <submittedName>
        <fullName evidence="1">Methyltransferase type 12</fullName>
    </submittedName>
</protein>
<evidence type="ECO:0000313" key="1">
    <source>
        <dbReference type="EMBL" id="KKS90508.1"/>
    </source>
</evidence>
<organism evidence="1 2">
    <name type="scientific">Candidatus Woesebacteria bacterium GW2011_GWA1_43_12</name>
    <dbReference type="NCBI Taxonomy" id="1618557"/>
    <lineage>
        <taxon>Bacteria</taxon>
        <taxon>Candidatus Woeseibacteriota</taxon>
    </lineage>
</organism>